<dbReference type="AlphaFoldDB" id="A0A6A5VN19"/>
<dbReference type="Proteomes" id="UP000800036">
    <property type="component" value="Unassembled WGS sequence"/>
</dbReference>
<evidence type="ECO:0000313" key="2">
    <source>
        <dbReference type="Proteomes" id="UP000800036"/>
    </source>
</evidence>
<name>A0A6A5VN19_9PLEO</name>
<proteinExistence type="predicted"/>
<reference evidence="1" key="1">
    <citation type="journal article" date="2020" name="Stud. Mycol.">
        <title>101 Dothideomycetes genomes: a test case for predicting lifestyles and emergence of pathogens.</title>
        <authorList>
            <person name="Haridas S."/>
            <person name="Albert R."/>
            <person name="Binder M."/>
            <person name="Bloem J."/>
            <person name="Labutti K."/>
            <person name="Salamov A."/>
            <person name="Andreopoulos B."/>
            <person name="Baker S."/>
            <person name="Barry K."/>
            <person name="Bills G."/>
            <person name="Bluhm B."/>
            <person name="Cannon C."/>
            <person name="Castanera R."/>
            <person name="Culley D."/>
            <person name="Daum C."/>
            <person name="Ezra D."/>
            <person name="Gonzalez J."/>
            <person name="Henrissat B."/>
            <person name="Kuo A."/>
            <person name="Liang C."/>
            <person name="Lipzen A."/>
            <person name="Lutzoni F."/>
            <person name="Magnuson J."/>
            <person name="Mondo S."/>
            <person name="Nolan M."/>
            <person name="Ohm R."/>
            <person name="Pangilinan J."/>
            <person name="Park H.-J."/>
            <person name="Ramirez L."/>
            <person name="Alfaro M."/>
            <person name="Sun H."/>
            <person name="Tritt A."/>
            <person name="Yoshinaga Y."/>
            <person name="Zwiers L.-H."/>
            <person name="Turgeon B."/>
            <person name="Goodwin S."/>
            <person name="Spatafora J."/>
            <person name="Crous P."/>
            <person name="Grigoriev I."/>
        </authorList>
    </citation>
    <scope>NUCLEOTIDE SEQUENCE</scope>
    <source>
        <strain evidence="1">CBS 107.79</strain>
    </source>
</reference>
<protein>
    <recommendedName>
        <fullName evidence="3">F-box domain-containing protein</fullName>
    </recommendedName>
</protein>
<dbReference type="EMBL" id="ML976660">
    <property type="protein sequence ID" value="KAF1978704.1"/>
    <property type="molecule type" value="Genomic_DNA"/>
</dbReference>
<dbReference type="InterPro" id="IPR032675">
    <property type="entry name" value="LRR_dom_sf"/>
</dbReference>
<organism evidence="1 2">
    <name type="scientific">Bimuria novae-zelandiae CBS 107.79</name>
    <dbReference type="NCBI Taxonomy" id="1447943"/>
    <lineage>
        <taxon>Eukaryota</taxon>
        <taxon>Fungi</taxon>
        <taxon>Dikarya</taxon>
        <taxon>Ascomycota</taxon>
        <taxon>Pezizomycotina</taxon>
        <taxon>Dothideomycetes</taxon>
        <taxon>Pleosporomycetidae</taxon>
        <taxon>Pleosporales</taxon>
        <taxon>Massarineae</taxon>
        <taxon>Didymosphaeriaceae</taxon>
        <taxon>Bimuria</taxon>
    </lineage>
</organism>
<keyword evidence="2" id="KW-1185">Reference proteome</keyword>
<accession>A0A6A5VN19</accession>
<evidence type="ECO:0000313" key="1">
    <source>
        <dbReference type="EMBL" id="KAF1978704.1"/>
    </source>
</evidence>
<gene>
    <name evidence="1" type="ORF">BU23DRAFT_525572</name>
</gene>
<evidence type="ECO:0008006" key="3">
    <source>
        <dbReference type="Google" id="ProtNLM"/>
    </source>
</evidence>
<dbReference type="SUPFAM" id="SSF52047">
    <property type="entry name" value="RNI-like"/>
    <property type="match status" value="1"/>
</dbReference>
<dbReference type="Gene3D" id="3.80.10.10">
    <property type="entry name" value="Ribonuclease Inhibitor"/>
    <property type="match status" value="1"/>
</dbReference>
<sequence>MRITDAAVMRLAAALPSLKHLHLEAAVHLTDACVLGVLGACPNLTHFAVTGSAAQLGSVQLAGLAPLGTDPAHTASAPNLKLLDLRDALRFSEDLDFHEHCRALTRPESRRGRLEVVFQHPEVRWKKRDRGYVARERAADFWEEVRARVEMAEDPAAQSEEEWARIFEQG</sequence>
<dbReference type="OrthoDB" id="3797797at2759"/>